<dbReference type="eggNOG" id="COG2226">
    <property type="taxonomic scope" value="Bacteria"/>
</dbReference>
<sequence>MYSNYEEFWDKVSTVEENDYDDEKVNRLLRWKAINENLGGVRTILDIGAATGAFSIPLSKMGYEVTHFDLSQDMINKAILKSKDMDNIKFVKGNAVDLSLFEEDEFDLVLCFDGAISFSGKNSNKVIKESCRVGKKVMLTVSSKSCMVATWLNYSLSKFGRIHPSVKDMMVTGYFNKANYDDVSELTSIDEIKAYDIKELSDILISNNMRVIECRSLGSLTHLYLLHLYRQYNYQEVNKKINEISIDNDFIELCDYYDKEVMNCGMGSFRRAGIIAIADKINDNSIEKSK</sequence>
<dbReference type="EMBL" id="MAPZ01000017">
    <property type="protein sequence ID" value="OBY11006.1"/>
    <property type="molecule type" value="Genomic_DNA"/>
</dbReference>
<dbReference type="GeneID" id="42777904"/>
<protein>
    <recommendedName>
        <fullName evidence="1">Methyltransferase domain-containing protein</fullName>
    </recommendedName>
</protein>
<name>A0A174DYG2_9CLOT</name>
<dbReference type="InterPro" id="IPR029063">
    <property type="entry name" value="SAM-dependent_MTases_sf"/>
</dbReference>
<dbReference type="Proteomes" id="UP000092714">
    <property type="component" value="Unassembled WGS sequence"/>
</dbReference>
<proteinExistence type="predicted"/>
<feature type="domain" description="Methyltransferase" evidence="1">
    <location>
        <begin position="44"/>
        <end position="135"/>
    </location>
</feature>
<gene>
    <name evidence="2" type="ORF">CP373A1_07545</name>
</gene>
<reference evidence="2 3" key="1">
    <citation type="submission" date="2016-06" db="EMBL/GenBank/DDBJ databases">
        <authorList>
            <person name="Kjaerup R.B."/>
            <person name="Dalgaard T.S."/>
            <person name="Juul-Madsen H.R."/>
        </authorList>
    </citation>
    <scope>NUCLEOTIDE SEQUENCE [LARGE SCALE GENOMIC DNA]</scope>
    <source>
        <strain evidence="2 3">373-A1</strain>
    </source>
</reference>
<dbReference type="OrthoDB" id="9804312at2"/>
<dbReference type="Gene3D" id="3.40.50.150">
    <property type="entry name" value="Vaccinia Virus protein VP39"/>
    <property type="match status" value="1"/>
</dbReference>
<comment type="caution">
    <text evidence="2">The sequence shown here is derived from an EMBL/GenBank/DDBJ whole genome shotgun (WGS) entry which is preliminary data.</text>
</comment>
<dbReference type="SUPFAM" id="SSF53335">
    <property type="entry name" value="S-adenosyl-L-methionine-dependent methyltransferases"/>
    <property type="match status" value="1"/>
</dbReference>
<evidence type="ECO:0000313" key="3">
    <source>
        <dbReference type="Proteomes" id="UP000092714"/>
    </source>
</evidence>
<organism evidence="2 3">
    <name type="scientific">Clostridium paraputrificum</name>
    <dbReference type="NCBI Taxonomy" id="29363"/>
    <lineage>
        <taxon>Bacteria</taxon>
        <taxon>Bacillati</taxon>
        <taxon>Bacillota</taxon>
        <taxon>Clostridia</taxon>
        <taxon>Eubacteriales</taxon>
        <taxon>Clostridiaceae</taxon>
        <taxon>Clostridium</taxon>
    </lineage>
</organism>
<accession>A0A174DYG2</accession>
<evidence type="ECO:0000259" key="1">
    <source>
        <dbReference type="Pfam" id="PF13649"/>
    </source>
</evidence>
<keyword evidence="3" id="KW-1185">Reference proteome</keyword>
<dbReference type="Pfam" id="PF13649">
    <property type="entry name" value="Methyltransf_25"/>
    <property type="match status" value="1"/>
</dbReference>
<dbReference type="RefSeq" id="WP_027098702.1">
    <property type="nucleotide sequence ID" value="NZ_CABJAZ010000009.1"/>
</dbReference>
<dbReference type="AlphaFoldDB" id="A0A174DYG2"/>
<evidence type="ECO:0000313" key="2">
    <source>
        <dbReference type="EMBL" id="OBY11006.1"/>
    </source>
</evidence>
<dbReference type="InterPro" id="IPR041698">
    <property type="entry name" value="Methyltransf_25"/>
</dbReference>
<dbReference type="CDD" id="cd02440">
    <property type="entry name" value="AdoMet_MTases"/>
    <property type="match status" value="1"/>
</dbReference>